<accession>A0A133V310</accession>
<proteinExistence type="predicted"/>
<gene>
    <name evidence="1" type="ORF">AKJ41_03610</name>
</gene>
<dbReference type="AlphaFoldDB" id="A0A133V310"/>
<organism evidence="1 2">
    <name type="scientific">candidate division MSBL1 archaeon SCGC-AAA259O05</name>
    <dbReference type="NCBI Taxonomy" id="1698271"/>
    <lineage>
        <taxon>Archaea</taxon>
        <taxon>Methanobacteriati</taxon>
        <taxon>Methanobacteriota</taxon>
        <taxon>candidate division MSBL1</taxon>
    </lineage>
</organism>
<evidence type="ECO:0000313" key="2">
    <source>
        <dbReference type="Proteomes" id="UP000070344"/>
    </source>
</evidence>
<comment type="caution">
    <text evidence="1">The sequence shown here is derived from an EMBL/GenBank/DDBJ whole genome shotgun (WGS) entry which is preliminary data.</text>
</comment>
<dbReference type="Proteomes" id="UP000070344">
    <property type="component" value="Unassembled WGS sequence"/>
</dbReference>
<name>A0A133V310_9EURY</name>
<sequence>MGGRGDKEEEAGLVEKNLLQSKEIGTAPGGQPKRAYALTLKGLGWTLRNYRREAWERIDRIAEKQAGLLPRIFGNWKLFKEEGVAEEVFKCLIDPKFAVSNDPDLYLDALFSNLFEKFPPGEKGEQLYKLFQVFKEDEELAGEARTRVRKICKELRAELKTVERIRDRLEG</sequence>
<keyword evidence="2" id="KW-1185">Reference proteome</keyword>
<dbReference type="EMBL" id="LHXV01000040">
    <property type="protein sequence ID" value="KXB00821.1"/>
    <property type="molecule type" value="Genomic_DNA"/>
</dbReference>
<reference evidence="1 2" key="1">
    <citation type="journal article" date="2016" name="Sci. Rep.">
        <title>Metabolic traits of an uncultured archaeal lineage -MSBL1- from brine pools of the Red Sea.</title>
        <authorList>
            <person name="Mwirichia R."/>
            <person name="Alam I."/>
            <person name="Rashid M."/>
            <person name="Vinu M."/>
            <person name="Ba-Alawi W."/>
            <person name="Anthony Kamau A."/>
            <person name="Kamanda Ngugi D."/>
            <person name="Goker M."/>
            <person name="Klenk H.P."/>
            <person name="Bajic V."/>
            <person name="Stingl U."/>
        </authorList>
    </citation>
    <scope>NUCLEOTIDE SEQUENCE [LARGE SCALE GENOMIC DNA]</scope>
    <source>
        <strain evidence="1">SCGC-AAA259O05</strain>
    </source>
</reference>
<evidence type="ECO:0000313" key="1">
    <source>
        <dbReference type="EMBL" id="KXB00821.1"/>
    </source>
</evidence>
<protein>
    <submittedName>
        <fullName evidence="1">Uncharacterized protein</fullName>
    </submittedName>
</protein>